<dbReference type="PANTHER" id="PTHR43788">
    <property type="entry name" value="DNA2/NAM7 HELICASE FAMILY MEMBER"/>
    <property type="match status" value="1"/>
</dbReference>
<dbReference type="EMBL" id="MLJW01000606">
    <property type="protein sequence ID" value="OIQ84602.1"/>
    <property type="molecule type" value="Genomic_DNA"/>
</dbReference>
<evidence type="ECO:0000313" key="9">
    <source>
        <dbReference type="EMBL" id="OIQ84602.1"/>
    </source>
</evidence>
<dbReference type="CDD" id="cd18808">
    <property type="entry name" value="SF1_C_Upf1"/>
    <property type="match status" value="1"/>
</dbReference>
<keyword evidence="5" id="KW-0067">ATP-binding</keyword>
<feature type="domain" description="DNA2/NAM7 helicase-like C-terminal" evidence="7">
    <location>
        <begin position="715"/>
        <end position="895"/>
    </location>
</feature>
<dbReference type="InterPro" id="IPR050534">
    <property type="entry name" value="Coronavir_polyprotein_1ab"/>
</dbReference>
<keyword evidence="3 9" id="KW-0378">Hydrolase</keyword>
<feature type="domain" description="Restriction endonuclease type II-like" evidence="8">
    <location>
        <begin position="939"/>
        <end position="1030"/>
    </location>
</feature>
<evidence type="ECO:0000259" key="6">
    <source>
        <dbReference type="Pfam" id="PF13086"/>
    </source>
</evidence>
<accession>A0A1J5QMP0</accession>
<dbReference type="InterPro" id="IPR011335">
    <property type="entry name" value="Restrct_endonuc-II-like"/>
</dbReference>
<dbReference type="SUPFAM" id="SSF52980">
    <property type="entry name" value="Restriction endonuclease-like"/>
    <property type="match status" value="1"/>
</dbReference>
<gene>
    <name evidence="9" type="primary">recD2_2</name>
    <name evidence="9" type="ORF">GALL_335870</name>
</gene>
<name>A0A1J5QMP0_9ZZZZ</name>
<dbReference type="EC" id="3.6.4.12" evidence="9"/>
<feature type="domain" description="DNA2/NAM7 helicase helicase" evidence="6">
    <location>
        <begin position="335"/>
        <end position="680"/>
    </location>
</feature>
<dbReference type="Gene3D" id="3.40.50.300">
    <property type="entry name" value="P-loop containing nucleotide triphosphate hydrolases"/>
    <property type="match status" value="3"/>
</dbReference>
<sequence>MAERQISLRFESKCRRCGRTLAAGEAARWNPETKWTACVRCPTSGARTGARVPAGGVSGRSVSPAVAAASTPWASLVRYHLLAVQRAGVAEPPGVGDGELWRPLRLAREDVITGRADAVPLDGRLRSLYASLVPGEAVFYGWPLVVATDRSGRRRVGPLVMTELDIPLEGGPATVVPRDDEPYLNPGLLSEGFFPADALAAVDACVPAGLPFGDAEAMRGLVEQVVAALGFVAAVLDPDHLMPPDLSRLGVHNTAVVFRGTSNLATRALVAELTTLMDRADWRGTAARWLLEPHASTKPAPAPMVSVPAVGATQGGPVLDLVGGLPPVAVDGLALNDSQERALIAASRDAVTVVTGPPGTGKSQLVAAVVANQWVSGRSVLVASTNNGAVDVAARRCASLDEALLIRTGNRDQRDALPAVLEALAARGAQPGPSRAVIRRQLEAGASAREAVHGRLAQRTAVEGQLAQLVLDVEALRTVIWGSPHPGPAHDRRAEIARRAVKAAGSRWGRGRDERRLLTLAAPSVPGVSAGDIAAWASAEVRADELRALLGDWGPADPVRDRTELAAADAAWAAAGTSAVRDTVQEHLHTGKAALQQVARLRAAAAAARTAAVARALAHVPGWACTTLSVRQSFPLTAGLFDLLVIDEASQCSIADVLPLAYRAKRILVVGDPNQLTPVVTLAKSALDQIATSAGTTHAQMHQQALSVGQDSAYTAFAAKCPTPPQLLEEHYRCHPQIARFFNEQFYAGALRILTDVATQTGNVRGLSLVEVPGHTRRGETGGAHNPEEADAVVAWVLAHLDEPGTVGVVTPFAAQAALITARLRTALGASAWDAKNVTVGTAHRFQGDERDVMLFSTVLAADANPGTAQWVEEQRNLVNVAVSRARRALVVFADTASLAQTPVPTLHALVAMASGAVDQAAAAQDALVEVAALHSDAERRLFAALARRGHTPELKVVVEGYELDFALDTPTGPLDIEVDGVHHTDTRGRQRRQDLARDQILESMGWRVLRIPAWQCLAEPDRVATDVERAVGARPVASQGRHAG</sequence>
<evidence type="ECO:0000256" key="5">
    <source>
        <dbReference type="ARBA" id="ARBA00022840"/>
    </source>
</evidence>
<keyword evidence="2" id="KW-0547">Nucleotide-binding</keyword>
<dbReference type="Gene3D" id="3.40.960.10">
    <property type="entry name" value="VSR Endonuclease"/>
    <property type="match status" value="1"/>
</dbReference>
<dbReference type="InterPro" id="IPR041679">
    <property type="entry name" value="DNA2/NAM7-like_C"/>
</dbReference>
<dbReference type="AlphaFoldDB" id="A0A1J5QMP0"/>
<comment type="caution">
    <text evidence="9">The sequence shown here is derived from an EMBL/GenBank/DDBJ whole genome shotgun (WGS) entry which is preliminary data.</text>
</comment>
<dbReference type="SUPFAM" id="SSF52540">
    <property type="entry name" value="P-loop containing nucleoside triphosphate hydrolases"/>
    <property type="match status" value="1"/>
</dbReference>
<dbReference type="InterPro" id="IPR049468">
    <property type="entry name" value="Restrct_endonuc-II-like_dom"/>
</dbReference>
<evidence type="ECO:0000256" key="3">
    <source>
        <dbReference type="ARBA" id="ARBA00022801"/>
    </source>
</evidence>
<dbReference type="Pfam" id="PF13086">
    <property type="entry name" value="AAA_11"/>
    <property type="match status" value="1"/>
</dbReference>
<dbReference type="GO" id="GO:0016787">
    <property type="term" value="F:hydrolase activity"/>
    <property type="evidence" value="ECO:0007669"/>
    <property type="project" value="UniProtKB-KW"/>
</dbReference>
<keyword evidence="4 9" id="KW-0347">Helicase</keyword>
<evidence type="ECO:0000256" key="2">
    <source>
        <dbReference type="ARBA" id="ARBA00022741"/>
    </source>
</evidence>
<dbReference type="InterPro" id="IPR027417">
    <property type="entry name" value="P-loop_NTPase"/>
</dbReference>
<organism evidence="9">
    <name type="scientific">mine drainage metagenome</name>
    <dbReference type="NCBI Taxonomy" id="410659"/>
    <lineage>
        <taxon>unclassified sequences</taxon>
        <taxon>metagenomes</taxon>
        <taxon>ecological metagenomes</taxon>
    </lineage>
</organism>
<comment type="similarity">
    <text evidence="1">Belongs to the DNA2/NAM7 helicase family.</text>
</comment>
<dbReference type="PANTHER" id="PTHR43788:SF8">
    <property type="entry name" value="DNA-BINDING PROTEIN SMUBP-2"/>
    <property type="match status" value="1"/>
</dbReference>
<dbReference type="GO" id="GO:0005524">
    <property type="term" value="F:ATP binding"/>
    <property type="evidence" value="ECO:0007669"/>
    <property type="project" value="UniProtKB-KW"/>
</dbReference>
<dbReference type="Pfam" id="PF18741">
    <property type="entry name" value="MTES_1575"/>
    <property type="match status" value="1"/>
</dbReference>
<reference evidence="9" key="1">
    <citation type="submission" date="2016-10" db="EMBL/GenBank/DDBJ databases">
        <title>Sequence of Gallionella enrichment culture.</title>
        <authorList>
            <person name="Poehlein A."/>
            <person name="Muehling M."/>
            <person name="Daniel R."/>
        </authorList>
    </citation>
    <scope>NUCLEOTIDE SEQUENCE</scope>
</reference>
<protein>
    <submittedName>
        <fullName evidence="9">ATP-dependent RecD-like DNA helicase</fullName>
        <ecNumber evidence="9">3.6.4.12</ecNumber>
    </submittedName>
</protein>
<evidence type="ECO:0000259" key="7">
    <source>
        <dbReference type="Pfam" id="PF13087"/>
    </source>
</evidence>
<dbReference type="InterPro" id="IPR047187">
    <property type="entry name" value="SF1_C_Upf1"/>
</dbReference>
<dbReference type="GO" id="GO:0043139">
    <property type="term" value="F:5'-3' DNA helicase activity"/>
    <property type="evidence" value="ECO:0007669"/>
    <property type="project" value="TreeGrafter"/>
</dbReference>
<dbReference type="Pfam" id="PF13087">
    <property type="entry name" value="AAA_12"/>
    <property type="match status" value="1"/>
</dbReference>
<evidence type="ECO:0000256" key="4">
    <source>
        <dbReference type="ARBA" id="ARBA00022806"/>
    </source>
</evidence>
<evidence type="ECO:0000259" key="8">
    <source>
        <dbReference type="Pfam" id="PF18741"/>
    </source>
</evidence>
<evidence type="ECO:0000256" key="1">
    <source>
        <dbReference type="ARBA" id="ARBA00007913"/>
    </source>
</evidence>
<proteinExistence type="inferred from homology"/>
<dbReference type="InterPro" id="IPR041677">
    <property type="entry name" value="DNA2/NAM7_AAA_11"/>
</dbReference>